<keyword evidence="3 5" id="KW-0238">DNA-binding</keyword>
<dbReference type="SUPFAM" id="SSF56349">
    <property type="entry name" value="DNA breaking-rejoining enzymes"/>
    <property type="match status" value="1"/>
</dbReference>
<keyword evidence="2" id="KW-0229">DNA integration</keyword>
<dbReference type="Pfam" id="PF14659">
    <property type="entry name" value="Phage_int_SAM_3"/>
    <property type="match status" value="1"/>
</dbReference>
<proteinExistence type="inferred from homology"/>
<gene>
    <name evidence="8" type="ORF">HMPREF3180_00052</name>
</gene>
<feature type="domain" description="Core-binding (CB)" evidence="7">
    <location>
        <begin position="68"/>
        <end position="146"/>
    </location>
</feature>
<name>A0A134ARD1_9FUSO</name>
<dbReference type="PATRIC" id="fig|157687.3.peg.54"/>
<dbReference type="InterPro" id="IPR010998">
    <property type="entry name" value="Integrase_recombinase_N"/>
</dbReference>
<keyword evidence="9" id="KW-1185">Reference proteome</keyword>
<dbReference type="InterPro" id="IPR044068">
    <property type="entry name" value="CB"/>
</dbReference>
<evidence type="ECO:0000256" key="4">
    <source>
        <dbReference type="ARBA" id="ARBA00023172"/>
    </source>
</evidence>
<dbReference type="EMBL" id="LSDD01000004">
    <property type="protein sequence ID" value="KXB70258.1"/>
    <property type="molecule type" value="Genomic_DNA"/>
</dbReference>
<dbReference type="Gene3D" id="1.10.443.10">
    <property type="entry name" value="Intergrase catalytic core"/>
    <property type="match status" value="1"/>
</dbReference>
<evidence type="ECO:0000256" key="5">
    <source>
        <dbReference type="PROSITE-ProRule" id="PRU01248"/>
    </source>
</evidence>
<evidence type="ECO:0000256" key="3">
    <source>
        <dbReference type="ARBA" id="ARBA00023125"/>
    </source>
</evidence>
<comment type="similarity">
    <text evidence="1">Belongs to the 'phage' integrase family.</text>
</comment>
<dbReference type="OrthoDB" id="9801717at2"/>
<dbReference type="CDD" id="cd00796">
    <property type="entry name" value="INT_Rci_Hp1_C"/>
    <property type="match status" value="1"/>
</dbReference>
<dbReference type="PROSITE" id="PS51898">
    <property type="entry name" value="TYR_RECOMBINASE"/>
    <property type="match status" value="1"/>
</dbReference>
<sequence length="342" mass="40314">MKNPNGYGSVSKLSGKRRRPYIVRITAGFDMEGRQIMKTLGYYETQAKAIKALTDYNENPYDINLNDITLKEVMDRFIRNKKTLVEESSQKSYKVWYNYLKPLHNKRMKDIRTLELQNFIASLNHLSTGTLKNIKSFIRMLFKDAMEMDIISKDYSEFIKLPRHKPKIERKVFTDEEIALLWENVNELEYADVILILIYTGMRINELLKLHKSNVDLEQNVIIGGSKTEAGKNRIIPIHPKIIPLVIKRMKNKTEYLIPNRRKSNYYEYNNFRTKEFMAIMKQLGMEHTIHDTRHTFATMISDVSDNEKAITGIIGHTNINMTKRYTRTSIEKMRKEMEKIN</sequence>
<dbReference type="Pfam" id="PF00589">
    <property type="entry name" value="Phage_integrase"/>
    <property type="match status" value="1"/>
</dbReference>
<evidence type="ECO:0000256" key="2">
    <source>
        <dbReference type="ARBA" id="ARBA00022908"/>
    </source>
</evidence>
<dbReference type="GO" id="GO:0006310">
    <property type="term" value="P:DNA recombination"/>
    <property type="evidence" value="ECO:0007669"/>
    <property type="project" value="UniProtKB-KW"/>
</dbReference>
<dbReference type="PANTHER" id="PTHR30349">
    <property type="entry name" value="PHAGE INTEGRASE-RELATED"/>
    <property type="match status" value="1"/>
</dbReference>
<dbReference type="GO" id="GO:0003677">
    <property type="term" value="F:DNA binding"/>
    <property type="evidence" value="ECO:0007669"/>
    <property type="project" value="UniProtKB-UniRule"/>
</dbReference>
<dbReference type="InterPro" id="IPR013762">
    <property type="entry name" value="Integrase-like_cat_sf"/>
</dbReference>
<organism evidence="8 9">
    <name type="scientific">Leptotrichia wadei</name>
    <dbReference type="NCBI Taxonomy" id="157687"/>
    <lineage>
        <taxon>Bacteria</taxon>
        <taxon>Fusobacteriati</taxon>
        <taxon>Fusobacteriota</taxon>
        <taxon>Fusobacteriia</taxon>
        <taxon>Fusobacteriales</taxon>
        <taxon>Leptotrichiaceae</taxon>
        <taxon>Leptotrichia</taxon>
    </lineage>
</organism>
<accession>A0A134ARD1</accession>
<dbReference type="InterPro" id="IPR011010">
    <property type="entry name" value="DNA_brk_join_enz"/>
</dbReference>
<dbReference type="AlphaFoldDB" id="A0A134ARD1"/>
<evidence type="ECO:0000259" key="7">
    <source>
        <dbReference type="PROSITE" id="PS51900"/>
    </source>
</evidence>
<evidence type="ECO:0000259" key="6">
    <source>
        <dbReference type="PROSITE" id="PS51898"/>
    </source>
</evidence>
<dbReference type="InterPro" id="IPR050090">
    <property type="entry name" value="Tyrosine_recombinase_XerCD"/>
</dbReference>
<dbReference type="STRING" id="157687.HMPREF3180_00052"/>
<dbReference type="Gene3D" id="1.10.150.130">
    <property type="match status" value="1"/>
</dbReference>
<comment type="caution">
    <text evidence="8">The sequence shown here is derived from an EMBL/GenBank/DDBJ whole genome shotgun (WGS) entry which is preliminary data.</text>
</comment>
<evidence type="ECO:0000313" key="8">
    <source>
        <dbReference type="EMBL" id="KXB70258.1"/>
    </source>
</evidence>
<dbReference type="InterPro" id="IPR004107">
    <property type="entry name" value="Integrase_SAM-like_N"/>
</dbReference>
<evidence type="ECO:0000256" key="1">
    <source>
        <dbReference type="ARBA" id="ARBA00008857"/>
    </source>
</evidence>
<dbReference type="Proteomes" id="UP000070483">
    <property type="component" value="Unassembled WGS sequence"/>
</dbReference>
<protein>
    <submittedName>
        <fullName evidence="8">Site-specific recombinase, phage integrase family</fullName>
    </submittedName>
</protein>
<reference evidence="9" key="1">
    <citation type="submission" date="2016-01" db="EMBL/GenBank/DDBJ databases">
        <authorList>
            <person name="Mitreva M."/>
            <person name="Pepin K.H."/>
            <person name="Mihindukulasuriya K.A."/>
            <person name="Fulton R."/>
            <person name="Fronick C."/>
            <person name="O'Laughlin M."/>
            <person name="Miner T."/>
            <person name="Herter B."/>
            <person name="Rosa B.A."/>
            <person name="Cordes M."/>
            <person name="Tomlinson C."/>
            <person name="Wollam A."/>
            <person name="Palsikar V.B."/>
            <person name="Mardis E.R."/>
            <person name="Wilson R.K."/>
        </authorList>
    </citation>
    <scope>NUCLEOTIDE SEQUENCE [LARGE SCALE GENOMIC DNA]</scope>
    <source>
        <strain evidence="9">KA00185</strain>
    </source>
</reference>
<evidence type="ECO:0000313" key="9">
    <source>
        <dbReference type="Proteomes" id="UP000070483"/>
    </source>
</evidence>
<dbReference type="PANTHER" id="PTHR30349:SF41">
    <property type="entry name" value="INTEGRASE_RECOMBINASE PROTEIN MJ0367-RELATED"/>
    <property type="match status" value="1"/>
</dbReference>
<dbReference type="InterPro" id="IPR002104">
    <property type="entry name" value="Integrase_catalytic"/>
</dbReference>
<keyword evidence="4" id="KW-0233">DNA recombination</keyword>
<dbReference type="GO" id="GO:0015074">
    <property type="term" value="P:DNA integration"/>
    <property type="evidence" value="ECO:0007669"/>
    <property type="project" value="UniProtKB-KW"/>
</dbReference>
<dbReference type="RefSeq" id="WP_060917161.1">
    <property type="nucleotide sequence ID" value="NZ_KQ959999.1"/>
</dbReference>
<dbReference type="PROSITE" id="PS51900">
    <property type="entry name" value="CB"/>
    <property type="match status" value="1"/>
</dbReference>
<feature type="domain" description="Tyr recombinase" evidence="6">
    <location>
        <begin position="168"/>
        <end position="339"/>
    </location>
</feature>